<keyword evidence="1" id="KW-0732">Signal</keyword>
<protein>
    <recommendedName>
        <fullName evidence="4">VCBS repeat-containing protein</fullName>
    </recommendedName>
</protein>
<reference evidence="3" key="1">
    <citation type="journal article" date="2019" name="Int. J. Syst. Evol. Microbiol.">
        <title>The Global Catalogue of Microorganisms (GCM) 10K type strain sequencing project: providing services to taxonomists for standard genome sequencing and annotation.</title>
        <authorList>
            <consortium name="The Broad Institute Genomics Platform"/>
            <consortium name="The Broad Institute Genome Sequencing Center for Infectious Disease"/>
            <person name="Wu L."/>
            <person name="Ma J."/>
        </authorList>
    </citation>
    <scope>NUCLEOTIDE SEQUENCE [LARGE SCALE GENOMIC DNA]</scope>
    <source>
        <strain evidence="3">CGMCC 1.16026</strain>
    </source>
</reference>
<comment type="caution">
    <text evidence="2">The sequence shown here is derived from an EMBL/GenBank/DDBJ whole genome shotgun (WGS) entry which is preliminary data.</text>
</comment>
<gene>
    <name evidence="2" type="ORF">ACFQBQ_14170</name>
</gene>
<proteinExistence type="predicted"/>
<dbReference type="RefSeq" id="WP_263370363.1">
    <property type="nucleotide sequence ID" value="NZ_JAGSYD010000001.1"/>
</dbReference>
<evidence type="ECO:0000313" key="2">
    <source>
        <dbReference type="EMBL" id="MFC6646711.1"/>
    </source>
</evidence>
<dbReference type="EMBL" id="JBHSWI010000001">
    <property type="protein sequence ID" value="MFC6646711.1"/>
    <property type="molecule type" value="Genomic_DNA"/>
</dbReference>
<accession>A0ABW1ZB65</accession>
<evidence type="ECO:0000313" key="3">
    <source>
        <dbReference type="Proteomes" id="UP001596391"/>
    </source>
</evidence>
<name>A0ABW1ZB65_9BACT</name>
<evidence type="ECO:0008006" key="4">
    <source>
        <dbReference type="Google" id="ProtNLM"/>
    </source>
</evidence>
<feature type="chain" id="PRO_5045575075" description="VCBS repeat-containing protein" evidence="1">
    <location>
        <begin position="22"/>
        <end position="69"/>
    </location>
</feature>
<evidence type="ECO:0000256" key="1">
    <source>
        <dbReference type="SAM" id="SignalP"/>
    </source>
</evidence>
<keyword evidence="3" id="KW-1185">Reference proteome</keyword>
<sequence length="69" mass="7427">MKLRSLVLFTLLFLSSLSALATETFSNSRKVPTPGDPAFLIVGNINGDGLPDIAWSLSVAPPIHVLLHR</sequence>
<organism evidence="2 3">
    <name type="scientific">Granulicella cerasi</name>
    <dbReference type="NCBI Taxonomy" id="741063"/>
    <lineage>
        <taxon>Bacteria</taxon>
        <taxon>Pseudomonadati</taxon>
        <taxon>Acidobacteriota</taxon>
        <taxon>Terriglobia</taxon>
        <taxon>Terriglobales</taxon>
        <taxon>Acidobacteriaceae</taxon>
        <taxon>Granulicella</taxon>
    </lineage>
</organism>
<dbReference type="Proteomes" id="UP001596391">
    <property type="component" value="Unassembled WGS sequence"/>
</dbReference>
<feature type="signal peptide" evidence="1">
    <location>
        <begin position="1"/>
        <end position="21"/>
    </location>
</feature>